<dbReference type="NCBIfam" id="TIGR03661">
    <property type="entry name" value="T1SS_VCA0849"/>
    <property type="match status" value="1"/>
</dbReference>
<evidence type="ECO:0000259" key="4">
    <source>
        <dbReference type="SMART" id="SM00237"/>
    </source>
</evidence>
<keyword evidence="3" id="KW-0106">Calcium</keyword>
<dbReference type="InterPro" id="IPR038081">
    <property type="entry name" value="CalX-like_sf"/>
</dbReference>
<dbReference type="Gene3D" id="2.60.40.2030">
    <property type="match status" value="2"/>
</dbReference>
<reference evidence="5 6" key="1">
    <citation type="journal article" date="2023" name="Limnol Oceanogr Lett">
        <title>Environmental adaptations by the intertidal Antarctic cyanobacterium Halotia branconii CENA392 as revealed using long-read genome sequencing.</title>
        <authorList>
            <person name="Dextro R.B."/>
            <person name="Delbaje E."/>
            <person name="Freitas P.N.N."/>
            <person name="Geraldes V."/>
            <person name="Pinto E."/>
            <person name="Long P.F."/>
            <person name="Fiore M.F."/>
        </authorList>
    </citation>
    <scope>NUCLEOTIDE SEQUENCE [LARGE SCALE GENOMIC DNA]</scope>
    <source>
        <strain evidence="5 6">CENA392</strain>
        <plasmid evidence="5 6">unnamed1</plasmid>
    </source>
</reference>
<accession>A0AAJ6NYV3</accession>
<dbReference type="InterPro" id="IPR025592">
    <property type="entry name" value="DUF4347"/>
</dbReference>
<name>A0AAJ6NYV3_9CYAN</name>
<feature type="domain" description="Calx-beta" evidence="4">
    <location>
        <begin position="623"/>
        <end position="720"/>
    </location>
</feature>
<proteinExistence type="predicted"/>
<evidence type="ECO:0000313" key="5">
    <source>
        <dbReference type="EMBL" id="WGV29016.1"/>
    </source>
</evidence>
<geneLocation type="plasmid" evidence="5 6">
    <name>unnamed1</name>
</geneLocation>
<dbReference type="InterPro" id="IPR019960">
    <property type="entry name" value="T1SS_VCA0849"/>
</dbReference>
<evidence type="ECO:0000256" key="3">
    <source>
        <dbReference type="ARBA" id="ARBA00022837"/>
    </source>
</evidence>
<dbReference type="SMART" id="SM00237">
    <property type="entry name" value="Calx_beta"/>
    <property type="match status" value="2"/>
</dbReference>
<protein>
    <submittedName>
        <fullName evidence="5">DUF4347 domain-containing protein</fullName>
    </submittedName>
</protein>
<dbReference type="SUPFAM" id="SSF141072">
    <property type="entry name" value="CalX-like"/>
    <property type="match status" value="2"/>
</dbReference>
<dbReference type="InterPro" id="IPR011049">
    <property type="entry name" value="Serralysin-like_metalloprot_C"/>
</dbReference>
<dbReference type="Pfam" id="PF03160">
    <property type="entry name" value="Calx-beta"/>
    <property type="match status" value="2"/>
</dbReference>
<sequence>MESTQILQLFNKTSSLSRLVFIDPTVEDYQSLVAGVLPNTEVVILDAARDGVEQISEILTQRTGVTSLHLVSHGAPGRIYLGNTQLGQYTLNRYAEQLMHWADALSADAQILLYGCNVARTKLGKTFVQCLSELTGAVVLASDDRTGSAALGGNWELEVRTGTSSVALAFESATLEAYGEVFAKPYLIKDIFLGSSSSKISELINVNGTVYFVADDGIHGPELWKSDGTKQGTVLVKDIYLGTKNSRVSQLTQVNDTLYFAANDGTGTDYFGDKLWKTDGTETGTVVVKGVDYGFRTKVGSLVNFDGVLYFGFDDGNHRTSENTNDLWKTDGTKEGTVKVKDLGNQGFFVINSFLNVNDTLFFNFFSTDFYGSFDLPFDLWKSDGTQEGTIQLYNQDSILLTSINDTLYFFTVNNFDDIEGNIIGLELWKSDGTKEGTVLVKDINSGSSGSFPFNAIDFNGILYFSANDGTHGAELWKSDGTKEGTVLVKDINSGSGNSAPFNLTNVNNTLYFVANDGTYGAELWKSDGTKEGTVLVKDINSGSGDSAASSLINVNGTVYFVANDRIHGLELWKSDGTAEDTVLVADINPGSGSSDISDLNYFDGILYFLADDGMYGKELWALSINPAVTNPVISITAIDANAAEADNDPAVFRISRSGDTSTALIVKYNIDGTAINGKDYNQLNGTITIAAGQSFVDITITPADEILKEGSETVNLTLFNQSYYAVNQSQITATAVIADNVNTAAVPTQPYLVKDPESIDFNSSEMININGIFYFYKYDNIYGNELWKSDGTQAGTVLVKDINPGVSNSFNNNNGYPYFEPELINLKDTLYFFANNGTNGYELWKSDGTQAGTVLVKDINPGSFGSFPSQDFNYNFPSNLTVVNDILYFAANDGIHGAELWASDGTKEGTVLVKDLNPGSNDSFVKNDEYYLFFEPELINFKDTLYFFANDGTNGYELWKSDGTQAGTVLVKDINPGSFGSFAPQDFNYNIFPPNLTVVNDILYFAADDGTHGIELWASDGTKEGTVLVKDAIPGADSFYPSDLTNVDDILYFTADDRVNGRELWALNTNTSPFISTVSITATDANATEAGSSPSMLRISRTGDTNIALAVKYTISGTAINGSDYTQLTGIAGIAVGQSFVDINITPVDDDLVETSETIILTLTTGTDYDIDASKISASVMIADNDLNIINGGNSRDPLTGTDDSDRIVGGTGGKTITGGTGNDEFVYTDIREVGHRITDFTVDSDKIVLTQLLDSLVSGGYNGSDAFADGYVRVVQGSTTNSTILQIDRDGLTGSAVFRPFIQLDNVTPQAMNNINNFVF</sequence>
<gene>
    <name evidence="5" type="ORF">QI031_31140</name>
</gene>
<dbReference type="SUPFAM" id="SSF51120">
    <property type="entry name" value="beta-Roll"/>
    <property type="match status" value="1"/>
</dbReference>
<dbReference type="GO" id="GO:0016020">
    <property type="term" value="C:membrane"/>
    <property type="evidence" value="ECO:0007669"/>
    <property type="project" value="InterPro"/>
</dbReference>
<dbReference type="Pfam" id="PF14252">
    <property type="entry name" value="DUF4347"/>
    <property type="match status" value="1"/>
</dbReference>
<evidence type="ECO:0000256" key="2">
    <source>
        <dbReference type="ARBA" id="ARBA00022737"/>
    </source>
</evidence>
<feature type="domain" description="Calx-beta" evidence="4">
    <location>
        <begin position="1067"/>
        <end position="1165"/>
    </location>
</feature>
<organism evidence="5 6">
    <name type="scientific">Halotia branconii CENA392</name>
    <dbReference type="NCBI Taxonomy" id="1539056"/>
    <lineage>
        <taxon>Bacteria</taxon>
        <taxon>Bacillati</taxon>
        <taxon>Cyanobacteriota</taxon>
        <taxon>Cyanophyceae</taxon>
        <taxon>Nostocales</taxon>
        <taxon>Nodulariaceae</taxon>
        <taxon>Halotia</taxon>
    </lineage>
</organism>
<keyword evidence="1" id="KW-0732">Signal</keyword>
<dbReference type="NCBIfam" id="TIGR04534">
    <property type="entry name" value="ELWxxDGT_rpt"/>
    <property type="match status" value="8"/>
</dbReference>
<dbReference type="RefSeq" id="WP_281486216.1">
    <property type="nucleotide sequence ID" value="NZ_CP124544.1"/>
</dbReference>
<keyword evidence="5" id="KW-0614">Plasmid</keyword>
<evidence type="ECO:0000256" key="1">
    <source>
        <dbReference type="ARBA" id="ARBA00022729"/>
    </source>
</evidence>
<dbReference type="EMBL" id="CP124544">
    <property type="protein sequence ID" value="WGV29016.1"/>
    <property type="molecule type" value="Genomic_DNA"/>
</dbReference>
<dbReference type="Proteomes" id="UP001223520">
    <property type="component" value="Plasmid unnamed1"/>
</dbReference>
<evidence type="ECO:0000313" key="6">
    <source>
        <dbReference type="Proteomes" id="UP001223520"/>
    </source>
</evidence>
<dbReference type="InterPro" id="IPR003644">
    <property type="entry name" value="Calx_beta"/>
</dbReference>
<dbReference type="GO" id="GO:0007154">
    <property type="term" value="P:cell communication"/>
    <property type="evidence" value="ECO:0007669"/>
    <property type="project" value="InterPro"/>
</dbReference>
<keyword evidence="2" id="KW-0677">Repeat</keyword>
<dbReference type="InterPro" id="IPR030916">
    <property type="entry name" value="ELWxxDGT_rpt"/>
</dbReference>
<dbReference type="KEGG" id="hbq:QI031_31140"/>
<keyword evidence="6" id="KW-1185">Reference proteome</keyword>